<dbReference type="InterPro" id="IPR036188">
    <property type="entry name" value="FAD/NAD-bd_sf"/>
</dbReference>
<keyword evidence="1" id="KW-0560">Oxidoreductase</keyword>
<gene>
    <name evidence="4" type="ORF">G7071_05630</name>
</gene>
<dbReference type="InterPro" id="IPR002938">
    <property type="entry name" value="FAD-bd"/>
</dbReference>
<dbReference type="Proteomes" id="UP000502035">
    <property type="component" value="Chromosome"/>
</dbReference>
<dbReference type="PRINTS" id="PR00420">
    <property type="entry name" value="RNGMNOXGNASE"/>
</dbReference>
<sequence length="386" mass="40455">MDRGTAPAAVVVGGGIGGLATALALQRVGWQVTVRERRDALDRGGAGLVLWPNAMRCLAELGIAEAVRSRSTPLTGSVIRRADGRVLSRVTVDARAVGARPLGIVRADLVEALASALGPEVLRLGDPVTAVAAEPAADLLVGADGVRSVVRTSISPDAQPGFRGYTVWRALVPGGADALGGEAELSETWGAGMRFGMVPAGPDATYVYAAATTAQGARSDDELAEVRRRYADWHPPIADVLSRVEPGSVLRHDIFDLPPGRTRLHNGRRVLVGDAAHAMEPNLGQGAGLAIEDAVVLAHALSTRPSIEDALTDYAAARAPRVTALARQSRQIGRFARLERRGAIGIRDLAMRAIPDRLARRAVGAAADWCPPLIAPPIAPPTHQET</sequence>
<dbReference type="GO" id="GO:0004497">
    <property type="term" value="F:monooxygenase activity"/>
    <property type="evidence" value="ECO:0007669"/>
    <property type="project" value="UniProtKB-KW"/>
</dbReference>
<dbReference type="GO" id="GO:0071949">
    <property type="term" value="F:FAD binding"/>
    <property type="evidence" value="ECO:0007669"/>
    <property type="project" value="InterPro"/>
</dbReference>
<evidence type="ECO:0000256" key="1">
    <source>
        <dbReference type="ARBA" id="ARBA00023002"/>
    </source>
</evidence>
<accession>A0A6G7YE79</accession>
<keyword evidence="5" id="KW-1185">Reference proteome</keyword>
<dbReference type="EMBL" id="CP049866">
    <property type="protein sequence ID" value="QIK74986.1"/>
    <property type="molecule type" value="Genomic_DNA"/>
</dbReference>
<dbReference type="Pfam" id="PF01494">
    <property type="entry name" value="FAD_binding_3"/>
    <property type="match status" value="1"/>
</dbReference>
<feature type="domain" description="FAD-binding" evidence="3">
    <location>
        <begin position="9"/>
        <end position="328"/>
    </location>
</feature>
<reference evidence="4 5" key="1">
    <citation type="submission" date="2020-03" db="EMBL/GenBank/DDBJ databases">
        <title>Nocardioides sp. nov., isolated from fish.</title>
        <authorList>
            <person name="Hyun D.-W."/>
            <person name="Bae J.-W."/>
        </authorList>
    </citation>
    <scope>NUCLEOTIDE SEQUENCE [LARGE SCALE GENOMIC DNA]</scope>
    <source>
        <strain evidence="4 5">HDW12A</strain>
    </source>
</reference>
<dbReference type="InterPro" id="IPR050493">
    <property type="entry name" value="FAD-dep_Monooxygenase_BioMet"/>
</dbReference>
<dbReference type="KEGG" id="npi:G7071_05630"/>
<evidence type="ECO:0000259" key="3">
    <source>
        <dbReference type="Pfam" id="PF01494"/>
    </source>
</evidence>
<evidence type="ECO:0000256" key="2">
    <source>
        <dbReference type="ARBA" id="ARBA00023033"/>
    </source>
</evidence>
<keyword evidence="2 4" id="KW-0503">Monooxygenase</keyword>
<protein>
    <submittedName>
        <fullName evidence="4">Monooxygenase</fullName>
    </submittedName>
</protein>
<dbReference type="RefSeq" id="WP_166315970.1">
    <property type="nucleotide sequence ID" value="NZ_CP049866.1"/>
</dbReference>
<dbReference type="PANTHER" id="PTHR13789:SF309">
    <property type="entry name" value="PUTATIVE (AFU_ORTHOLOGUE AFUA_6G14510)-RELATED"/>
    <property type="match status" value="1"/>
</dbReference>
<evidence type="ECO:0000313" key="5">
    <source>
        <dbReference type="Proteomes" id="UP000502035"/>
    </source>
</evidence>
<dbReference type="Gene3D" id="3.50.50.60">
    <property type="entry name" value="FAD/NAD(P)-binding domain"/>
    <property type="match status" value="1"/>
</dbReference>
<dbReference type="PANTHER" id="PTHR13789">
    <property type="entry name" value="MONOOXYGENASE"/>
    <property type="match status" value="1"/>
</dbReference>
<proteinExistence type="predicted"/>
<organism evidence="4 5">
    <name type="scientific">Nocardioides piscis</name>
    <dbReference type="NCBI Taxonomy" id="2714938"/>
    <lineage>
        <taxon>Bacteria</taxon>
        <taxon>Bacillati</taxon>
        <taxon>Actinomycetota</taxon>
        <taxon>Actinomycetes</taxon>
        <taxon>Propionibacteriales</taxon>
        <taxon>Nocardioidaceae</taxon>
        <taxon>Nocardioides</taxon>
    </lineage>
</organism>
<dbReference type="SUPFAM" id="SSF51905">
    <property type="entry name" value="FAD/NAD(P)-binding domain"/>
    <property type="match status" value="1"/>
</dbReference>
<evidence type="ECO:0000313" key="4">
    <source>
        <dbReference type="EMBL" id="QIK74986.1"/>
    </source>
</evidence>
<name>A0A6G7YE79_9ACTN</name>
<dbReference type="AlphaFoldDB" id="A0A6G7YE79"/>